<evidence type="ECO:0000313" key="7">
    <source>
        <dbReference type="EMBL" id="SVA04582.1"/>
    </source>
</evidence>
<evidence type="ECO:0000256" key="3">
    <source>
        <dbReference type="ARBA" id="ARBA00022692"/>
    </source>
</evidence>
<protein>
    <recommendedName>
        <fullName evidence="8">Polysaccharide biosynthesis protein C-terminal domain-containing protein</fullName>
    </recommendedName>
</protein>
<evidence type="ECO:0000256" key="1">
    <source>
        <dbReference type="ARBA" id="ARBA00004651"/>
    </source>
</evidence>
<reference evidence="7" key="1">
    <citation type="submission" date="2018-05" db="EMBL/GenBank/DDBJ databases">
        <authorList>
            <person name="Lanie J.A."/>
            <person name="Ng W.-L."/>
            <person name="Kazmierczak K.M."/>
            <person name="Andrzejewski T.M."/>
            <person name="Davidsen T.M."/>
            <person name="Wayne K.J."/>
            <person name="Tettelin H."/>
            <person name="Glass J.I."/>
            <person name="Rusch D."/>
            <person name="Podicherti R."/>
            <person name="Tsui H.-C.T."/>
            <person name="Winkler M.E."/>
        </authorList>
    </citation>
    <scope>NUCLEOTIDE SEQUENCE</scope>
</reference>
<gene>
    <name evidence="7" type="ORF">METZ01_LOCUS57436</name>
</gene>
<proteinExistence type="predicted"/>
<feature type="transmembrane region" description="Helical" evidence="6">
    <location>
        <begin position="117"/>
        <end position="137"/>
    </location>
</feature>
<dbReference type="AlphaFoldDB" id="A0A381SKK5"/>
<dbReference type="PANTHER" id="PTHR30250">
    <property type="entry name" value="PST FAMILY PREDICTED COLANIC ACID TRANSPORTER"/>
    <property type="match status" value="1"/>
</dbReference>
<keyword evidence="3 6" id="KW-0812">Transmembrane</keyword>
<feature type="transmembrane region" description="Helical" evidence="6">
    <location>
        <begin position="210"/>
        <end position="232"/>
    </location>
</feature>
<evidence type="ECO:0000256" key="6">
    <source>
        <dbReference type="SAM" id="Phobius"/>
    </source>
</evidence>
<feature type="transmembrane region" description="Helical" evidence="6">
    <location>
        <begin position="380"/>
        <end position="404"/>
    </location>
</feature>
<evidence type="ECO:0000256" key="4">
    <source>
        <dbReference type="ARBA" id="ARBA00022989"/>
    </source>
</evidence>
<evidence type="ECO:0000256" key="5">
    <source>
        <dbReference type="ARBA" id="ARBA00023136"/>
    </source>
</evidence>
<keyword evidence="4 6" id="KW-1133">Transmembrane helix</keyword>
<evidence type="ECO:0008006" key="8">
    <source>
        <dbReference type="Google" id="ProtNLM"/>
    </source>
</evidence>
<feature type="transmembrane region" description="Helical" evidence="6">
    <location>
        <begin position="440"/>
        <end position="459"/>
    </location>
</feature>
<keyword evidence="5 6" id="KW-0472">Membrane</keyword>
<keyword evidence="2" id="KW-1003">Cell membrane</keyword>
<feature type="transmembrane region" description="Helical" evidence="6">
    <location>
        <begin position="144"/>
        <end position="165"/>
    </location>
</feature>
<dbReference type="EMBL" id="UINC01003241">
    <property type="protein sequence ID" value="SVA04582.1"/>
    <property type="molecule type" value="Genomic_DNA"/>
</dbReference>
<feature type="transmembrane region" description="Helical" evidence="6">
    <location>
        <begin position="244"/>
        <end position="266"/>
    </location>
</feature>
<feature type="transmembrane region" description="Helical" evidence="6">
    <location>
        <begin position="171"/>
        <end position="189"/>
    </location>
</feature>
<feature type="transmembrane region" description="Helical" evidence="6">
    <location>
        <begin position="85"/>
        <end position="105"/>
    </location>
</feature>
<dbReference type="PANTHER" id="PTHR30250:SF11">
    <property type="entry name" value="O-ANTIGEN TRANSPORTER-RELATED"/>
    <property type="match status" value="1"/>
</dbReference>
<comment type="subcellular location">
    <subcellularLocation>
        <location evidence="1">Cell membrane</location>
        <topology evidence="1">Multi-pass membrane protein</topology>
    </subcellularLocation>
</comment>
<feature type="transmembrane region" description="Helical" evidence="6">
    <location>
        <begin position="354"/>
        <end position="374"/>
    </location>
</feature>
<accession>A0A381SKK5</accession>
<feature type="transmembrane region" description="Helical" evidence="6">
    <location>
        <begin position="287"/>
        <end position="311"/>
    </location>
</feature>
<evidence type="ECO:0000256" key="2">
    <source>
        <dbReference type="ARBA" id="ARBA00022475"/>
    </source>
</evidence>
<feature type="transmembrane region" description="Helical" evidence="6">
    <location>
        <begin position="12"/>
        <end position="34"/>
    </location>
</feature>
<name>A0A381SKK5_9ZZZZ</name>
<feature type="transmembrane region" description="Helical" evidence="6">
    <location>
        <begin position="54"/>
        <end position="73"/>
    </location>
</feature>
<feature type="transmembrane region" description="Helical" evidence="6">
    <location>
        <begin position="323"/>
        <end position="342"/>
    </location>
</feature>
<dbReference type="InterPro" id="IPR050833">
    <property type="entry name" value="Poly_Biosynth_Transport"/>
</dbReference>
<feature type="transmembrane region" description="Helical" evidence="6">
    <location>
        <begin position="416"/>
        <end position="434"/>
    </location>
</feature>
<dbReference type="GO" id="GO:0005886">
    <property type="term" value="C:plasma membrane"/>
    <property type="evidence" value="ECO:0007669"/>
    <property type="project" value="UniProtKB-SubCell"/>
</dbReference>
<organism evidence="7">
    <name type="scientific">marine metagenome</name>
    <dbReference type="NCBI Taxonomy" id="408172"/>
    <lineage>
        <taxon>unclassified sequences</taxon>
        <taxon>metagenomes</taxon>
        <taxon>ecological metagenomes</taxon>
    </lineage>
</organism>
<sequence length="476" mass="54317">MNILNKNLSLKYDIIVTLINGIVVIGGIFILNGLIARIHGLEVLGEFLLVKRTISSSMGILLIGLNIALPNYLSRNFDKSYADNSYVLFMLATFPLTVLSIISVIWFDIKGFNENYFWYYVIFSFGMCSQFMTYAIFRGYMNMIGANIFQLIGTAIIPILVFIYVSTLHDSLFWIGSFSILVMISSFLFRNQGFRLYTIKADKIKKLFIYGFERVPSFISQFILLAAVPIFIAQKVDFNSVAYFNSSLSLVRLALIIVNPIGLVLLPRISNKVASGSLEEINNKLFILLKAGIFFSVIVSIYCYSNAALIFKYWLGSESYKGAQILQFTILALPFYTLAGLCRSPIDAISERGYNSIIYTISAIIMLLILYAGKIFEFDFLYTAIISFLTSYIILAFLSMYLIKKFYKSKFWNYKLFRDIIAGGFIIYIINYLLIEMSDLFQLLGQTIIYLLIGLFYILKVKTGWLAELRGLFFAR</sequence>